<dbReference type="GeneID" id="9227675"/>
<name>C5G0D6_ARTOC</name>
<keyword evidence="2" id="KW-0472">Membrane</keyword>
<reference evidence="4" key="1">
    <citation type="journal article" date="2012" name="MBio">
        <title>Comparative genome analysis of Trichophyton rubrum and related dermatophytes reveals candidate genes involved in infection.</title>
        <authorList>
            <person name="Martinez D.A."/>
            <person name="Oliver B.G."/>
            <person name="Graeser Y."/>
            <person name="Goldberg J.M."/>
            <person name="Li W."/>
            <person name="Martinez-Rossi N.M."/>
            <person name="Monod M."/>
            <person name="Shelest E."/>
            <person name="Barton R.C."/>
            <person name="Birch E."/>
            <person name="Brakhage A.A."/>
            <person name="Chen Z."/>
            <person name="Gurr S.J."/>
            <person name="Heiman D."/>
            <person name="Heitman J."/>
            <person name="Kosti I."/>
            <person name="Rossi A."/>
            <person name="Saif S."/>
            <person name="Samalova M."/>
            <person name="Saunders C.W."/>
            <person name="Shea T."/>
            <person name="Summerbell R.C."/>
            <person name="Xu J."/>
            <person name="Young S."/>
            <person name="Zeng Q."/>
            <person name="Birren B.W."/>
            <person name="Cuomo C.A."/>
            <person name="White T.C."/>
        </authorList>
    </citation>
    <scope>NUCLEOTIDE SEQUENCE [LARGE SCALE GENOMIC DNA]</scope>
    <source>
        <strain evidence="4">ATCC MYA-4605 / CBS 113480</strain>
    </source>
</reference>
<feature type="compositionally biased region" description="Polar residues" evidence="1">
    <location>
        <begin position="177"/>
        <end position="201"/>
    </location>
</feature>
<dbReference type="HOGENOM" id="CLU_570105_0_0_1"/>
<feature type="compositionally biased region" description="Polar residues" evidence="1">
    <location>
        <begin position="341"/>
        <end position="353"/>
    </location>
</feature>
<sequence>MREANNKSELLTPLLITALVIVFLIMTLLWFKHLHGISGSDTSLVRTGESALNSRCQRLDSQGPSSPVNTAYTPDTGPRIQRLIRKHNQQSNITPPFVFSQKAQSGYTMQNYGVANKFPDSPALSHDELHDVGAPSHALSRSTTLFPLSSGGRGGGFRAQQSIPLRQLSKDHTYVESNAQHPYGGESSNSYQDSSYGQSTYREYHRDYARPSMRQEVEDSSNTVGSSPRGQNFSFTSSPRPLRGQPMHTSPDRYRLGQPAYGQSGSHSPPKSGGGESSLSYLRPNPLRIHKARSGPVPSTFSSNGYSHGMTRLENTRQGSLENADHDTKGQPSSDYHHPRQNWQSQTQDYSTESDLKWKGKGVVPSGEDKPLMPGGSSRFRTGQSPIHPFGRQHSQNKLGPSGGDTGAEGRPLEHYTTAPEQAPVAYGLPPLGRENAATQTDLGGEGSPDIGERKLSMFDLVSRLRN</sequence>
<feature type="transmembrane region" description="Helical" evidence="2">
    <location>
        <begin position="12"/>
        <end position="31"/>
    </location>
</feature>
<evidence type="ECO:0000256" key="1">
    <source>
        <dbReference type="SAM" id="MobiDB-lite"/>
    </source>
</evidence>
<accession>C5G0D6</accession>
<feature type="compositionally biased region" description="Low complexity" evidence="1">
    <location>
        <begin position="262"/>
        <end position="271"/>
    </location>
</feature>
<evidence type="ECO:0000313" key="3">
    <source>
        <dbReference type="EMBL" id="EEQ35589.1"/>
    </source>
</evidence>
<evidence type="ECO:0000313" key="4">
    <source>
        <dbReference type="Proteomes" id="UP000002035"/>
    </source>
</evidence>
<keyword evidence="2" id="KW-1133">Transmembrane helix</keyword>
<keyword evidence="4" id="KW-1185">Reference proteome</keyword>
<feature type="region of interest" description="Disordered" evidence="1">
    <location>
        <begin position="177"/>
        <end position="453"/>
    </location>
</feature>
<organism evidence="3 4">
    <name type="scientific">Arthroderma otae (strain ATCC MYA-4605 / CBS 113480)</name>
    <name type="common">Microsporum canis</name>
    <dbReference type="NCBI Taxonomy" id="554155"/>
    <lineage>
        <taxon>Eukaryota</taxon>
        <taxon>Fungi</taxon>
        <taxon>Dikarya</taxon>
        <taxon>Ascomycota</taxon>
        <taxon>Pezizomycotina</taxon>
        <taxon>Eurotiomycetes</taxon>
        <taxon>Eurotiomycetidae</taxon>
        <taxon>Onygenales</taxon>
        <taxon>Arthrodermataceae</taxon>
        <taxon>Microsporum</taxon>
    </lineage>
</organism>
<feature type="compositionally biased region" description="Polar residues" evidence="1">
    <location>
        <begin position="57"/>
        <end position="73"/>
    </location>
</feature>
<dbReference type="Proteomes" id="UP000002035">
    <property type="component" value="Unassembled WGS sequence"/>
</dbReference>
<feature type="compositionally biased region" description="Polar residues" evidence="1">
    <location>
        <begin position="297"/>
        <end position="306"/>
    </location>
</feature>
<protein>
    <submittedName>
        <fullName evidence="3">Uncharacterized protein</fullName>
    </submittedName>
</protein>
<dbReference type="OrthoDB" id="4173209at2759"/>
<dbReference type="RefSeq" id="XP_002843325.1">
    <property type="nucleotide sequence ID" value="XM_002843279.1"/>
</dbReference>
<gene>
    <name evidence="3" type="ORF">MCYG_08408</name>
</gene>
<feature type="compositionally biased region" description="Basic and acidic residues" evidence="1">
    <location>
        <begin position="202"/>
        <end position="217"/>
    </location>
</feature>
<dbReference type="VEuPathDB" id="FungiDB:MCYG_08408"/>
<feature type="region of interest" description="Disordered" evidence="1">
    <location>
        <begin position="57"/>
        <end position="76"/>
    </location>
</feature>
<keyword evidence="2" id="KW-0812">Transmembrane</keyword>
<feature type="compositionally biased region" description="Polar residues" evidence="1">
    <location>
        <begin position="220"/>
        <end position="239"/>
    </location>
</feature>
<evidence type="ECO:0000256" key="2">
    <source>
        <dbReference type="SAM" id="Phobius"/>
    </source>
</evidence>
<dbReference type="EMBL" id="DS995708">
    <property type="protein sequence ID" value="EEQ35589.1"/>
    <property type="molecule type" value="Genomic_DNA"/>
</dbReference>
<dbReference type="OMA" id="GHKGESY"/>
<proteinExistence type="predicted"/>
<dbReference type="AlphaFoldDB" id="C5G0D6"/>